<sequence>MQQRYRLSPDERGFQPAPASPLCPLSEPGRAANSFPEDKTPNVSLAGSEFCVECDWRGRKKGEVCRDKEKLARCTESQS</sequence>
<dbReference type="EMBL" id="JAPTMU010000007">
    <property type="protein sequence ID" value="KAJ4941310.1"/>
    <property type="molecule type" value="Genomic_DNA"/>
</dbReference>
<accession>A0AAD6BCB0</accession>
<evidence type="ECO:0000313" key="3">
    <source>
        <dbReference type="Proteomes" id="UP001219934"/>
    </source>
</evidence>
<proteinExistence type="predicted"/>
<gene>
    <name evidence="2" type="ORF">JOQ06_027595</name>
</gene>
<name>A0AAD6BCB0_9TELE</name>
<protein>
    <submittedName>
        <fullName evidence="2">Uncharacterized protein</fullName>
    </submittedName>
</protein>
<feature type="region of interest" description="Disordered" evidence="1">
    <location>
        <begin position="1"/>
        <end position="41"/>
    </location>
</feature>
<reference evidence="2" key="1">
    <citation type="submission" date="2022-11" db="EMBL/GenBank/DDBJ databases">
        <title>Chromosome-level genome of Pogonophryne albipinna.</title>
        <authorList>
            <person name="Jo E."/>
        </authorList>
    </citation>
    <scope>NUCLEOTIDE SEQUENCE</scope>
    <source>
        <strain evidence="2">SGF0006</strain>
        <tissue evidence="2">Muscle</tissue>
    </source>
</reference>
<comment type="caution">
    <text evidence="2">The sequence shown here is derived from an EMBL/GenBank/DDBJ whole genome shotgun (WGS) entry which is preliminary data.</text>
</comment>
<evidence type="ECO:0000313" key="2">
    <source>
        <dbReference type="EMBL" id="KAJ4941310.1"/>
    </source>
</evidence>
<dbReference type="Proteomes" id="UP001219934">
    <property type="component" value="Unassembled WGS sequence"/>
</dbReference>
<dbReference type="AlphaFoldDB" id="A0AAD6BCB0"/>
<organism evidence="2 3">
    <name type="scientific">Pogonophryne albipinna</name>
    <dbReference type="NCBI Taxonomy" id="1090488"/>
    <lineage>
        <taxon>Eukaryota</taxon>
        <taxon>Metazoa</taxon>
        <taxon>Chordata</taxon>
        <taxon>Craniata</taxon>
        <taxon>Vertebrata</taxon>
        <taxon>Euteleostomi</taxon>
        <taxon>Actinopterygii</taxon>
        <taxon>Neopterygii</taxon>
        <taxon>Teleostei</taxon>
        <taxon>Neoteleostei</taxon>
        <taxon>Acanthomorphata</taxon>
        <taxon>Eupercaria</taxon>
        <taxon>Perciformes</taxon>
        <taxon>Notothenioidei</taxon>
        <taxon>Pogonophryne</taxon>
    </lineage>
</organism>
<keyword evidence="3" id="KW-1185">Reference proteome</keyword>
<evidence type="ECO:0000256" key="1">
    <source>
        <dbReference type="SAM" id="MobiDB-lite"/>
    </source>
</evidence>